<name>A0ABR0P7B2_GOSAR</name>
<feature type="domain" description="Cop9 signalosome subunit 5 C-terminal" evidence="1">
    <location>
        <begin position="6"/>
        <end position="66"/>
    </location>
</feature>
<protein>
    <recommendedName>
        <fullName evidence="1">Cop9 signalosome subunit 5 C-terminal domain-containing protein</fullName>
    </recommendedName>
</protein>
<comment type="caution">
    <text evidence="2">The sequence shown here is derived from an EMBL/GenBank/DDBJ whole genome shotgun (WGS) entry which is preliminary data.</text>
</comment>
<dbReference type="Pfam" id="PF18323">
    <property type="entry name" value="CSN5_C"/>
    <property type="match status" value="1"/>
</dbReference>
<sequence length="88" mass="10118">MEIMLLAEKLEQAENQLAHYRIAPLGPPRKKLQEESQLAKITRDSAKITMEQVHGLMSQVIKNILFYSVRQSSRSRKEQSLPKPMVEA</sequence>
<keyword evidence="3" id="KW-1185">Reference proteome</keyword>
<evidence type="ECO:0000259" key="1">
    <source>
        <dbReference type="Pfam" id="PF18323"/>
    </source>
</evidence>
<evidence type="ECO:0000313" key="3">
    <source>
        <dbReference type="Proteomes" id="UP001358586"/>
    </source>
</evidence>
<dbReference type="InterPro" id="IPR040961">
    <property type="entry name" value="CSN5_C"/>
</dbReference>
<proteinExistence type="predicted"/>
<dbReference type="EMBL" id="JARKNE010000007">
    <property type="protein sequence ID" value="KAK5817104.1"/>
    <property type="molecule type" value="Genomic_DNA"/>
</dbReference>
<gene>
    <name evidence="2" type="ORF">PVK06_022027</name>
</gene>
<accession>A0ABR0P7B2</accession>
<organism evidence="2 3">
    <name type="scientific">Gossypium arboreum</name>
    <name type="common">Tree cotton</name>
    <name type="synonym">Gossypium nanking</name>
    <dbReference type="NCBI Taxonomy" id="29729"/>
    <lineage>
        <taxon>Eukaryota</taxon>
        <taxon>Viridiplantae</taxon>
        <taxon>Streptophyta</taxon>
        <taxon>Embryophyta</taxon>
        <taxon>Tracheophyta</taxon>
        <taxon>Spermatophyta</taxon>
        <taxon>Magnoliopsida</taxon>
        <taxon>eudicotyledons</taxon>
        <taxon>Gunneridae</taxon>
        <taxon>Pentapetalae</taxon>
        <taxon>rosids</taxon>
        <taxon>malvids</taxon>
        <taxon>Malvales</taxon>
        <taxon>Malvaceae</taxon>
        <taxon>Malvoideae</taxon>
        <taxon>Gossypium</taxon>
    </lineage>
</organism>
<reference evidence="2 3" key="1">
    <citation type="submission" date="2023-03" db="EMBL/GenBank/DDBJ databases">
        <title>WGS of Gossypium arboreum.</title>
        <authorList>
            <person name="Yu D."/>
        </authorList>
    </citation>
    <scope>NUCLEOTIDE SEQUENCE [LARGE SCALE GENOMIC DNA]</scope>
    <source>
        <tissue evidence="2">Leaf</tissue>
    </source>
</reference>
<evidence type="ECO:0000313" key="2">
    <source>
        <dbReference type="EMBL" id="KAK5817104.1"/>
    </source>
</evidence>
<dbReference type="Proteomes" id="UP001358586">
    <property type="component" value="Chromosome 7"/>
</dbReference>